<protein>
    <submittedName>
        <fullName evidence="2">MFS transporter</fullName>
    </submittedName>
</protein>
<dbReference type="EMBL" id="RCBY01000202">
    <property type="protein sequence ID" value="RQH28819.1"/>
    <property type="molecule type" value="Genomic_DNA"/>
</dbReference>
<keyword evidence="1" id="KW-0472">Membrane</keyword>
<dbReference type="OrthoDB" id="9764596at2"/>
<feature type="transmembrane region" description="Helical" evidence="1">
    <location>
        <begin position="107"/>
        <end position="127"/>
    </location>
</feature>
<feature type="transmembrane region" description="Helical" evidence="1">
    <location>
        <begin position="175"/>
        <end position="197"/>
    </location>
</feature>
<dbReference type="GO" id="GO:0015293">
    <property type="term" value="F:symporter activity"/>
    <property type="evidence" value="ECO:0007669"/>
    <property type="project" value="InterPro"/>
</dbReference>
<dbReference type="PANTHER" id="PTHR11328:SF24">
    <property type="entry name" value="MAJOR FACILITATOR SUPERFAMILY (MFS) PROFILE DOMAIN-CONTAINING PROTEIN"/>
    <property type="match status" value="1"/>
</dbReference>
<dbReference type="AlphaFoldDB" id="A0A3N6RGC8"/>
<feature type="transmembrane region" description="Helical" evidence="1">
    <location>
        <begin position="289"/>
        <end position="306"/>
    </location>
</feature>
<gene>
    <name evidence="2" type="ORF">D5R40_25200</name>
</gene>
<dbReference type="RefSeq" id="WP_124155363.1">
    <property type="nucleotide sequence ID" value="NZ_CAWOLW010000116.1"/>
</dbReference>
<dbReference type="Proteomes" id="UP000269154">
    <property type="component" value="Unassembled WGS sequence"/>
</dbReference>
<dbReference type="InterPro" id="IPR036259">
    <property type="entry name" value="MFS_trans_sf"/>
</dbReference>
<dbReference type="SUPFAM" id="SSF103473">
    <property type="entry name" value="MFS general substrate transporter"/>
    <property type="match status" value="1"/>
</dbReference>
<evidence type="ECO:0000256" key="1">
    <source>
        <dbReference type="SAM" id="Phobius"/>
    </source>
</evidence>
<feature type="transmembrane region" description="Helical" evidence="1">
    <location>
        <begin position="398"/>
        <end position="421"/>
    </location>
</feature>
<feature type="transmembrane region" description="Helical" evidence="1">
    <location>
        <begin position="78"/>
        <end position="95"/>
    </location>
</feature>
<dbReference type="GO" id="GO:0008643">
    <property type="term" value="P:carbohydrate transport"/>
    <property type="evidence" value="ECO:0007669"/>
    <property type="project" value="InterPro"/>
</dbReference>
<feature type="transmembrane region" description="Helical" evidence="1">
    <location>
        <begin position="353"/>
        <end position="378"/>
    </location>
</feature>
<keyword evidence="1" id="KW-1133">Transmembrane helix</keyword>
<feature type="transmembrane region" description="Helical" evidence="1">
    <location>
        <begin position="38"/>
        <end position="57"/>
    </location>
</feature>
<dbReference type="Gene3D" id="1.20.1250.20">
    <property type="entry name" value="MFS general substrate transporter like domains"/>
    <property type="match status" value="2"/>
</dbReference>
<feature type="transmembrane region" description="Helical" evidence="1">
    <location>
        <begin position="222"/>
        <end position="247"/>
    </location>
</feature>
<dbReference type="InterPro" id="IPR039672">
    <property type="entry name" value="MFS_2"/>
</dbReference>
<organism evidence="2 3">
    <name type="scientific">Okeania hirsuta</name>
    <dbReference type="NCBI Taxonomy" id="1458930"/>
    <lineage>
        <taxon>Bacteria</taxon>
        <taxon>Bacillati</taxon>
        <taxon>Cyanobacteriota</taxon>
        <taxon>Cyanophyceae</taxon>
        <taxon>Oscillatoriophycideae</taxon>
        <taxon>Oscillatoriales</taxon>
        <taxon>Microcoleaceae</taxon>
        <taxon>Okeania</taxon>
    </lineage>
</organism>
<feature type="transmembrane region" description="Helical" evidence="1">
    <location>
        <begin position="147"/>
        <end position="163"/>
    </location>
</feature>
<proteinExistence type="predicted"/>
<feature type="transmembrane region" description="Helical" evidence="1">
    <location>
        <begin position="259"/>
        <end position="277"/>
    </location>
</feature>
<feature type="transmembrane region" description="Helical" evidence="1">
    <location>
        <begin position="312"/>
        <end position="332"/>
    </location>
</feature>
<dbReference type="Pfam" id="PF13347">
    <property type="entry name" value="MFS_2"/>
    <property type="match status" value="1"/>
</dbReference>
<name>A0A3N6RGC8_9CYAN</name>
<reference evidence="2 3" key="1">
    <citation type="journal article" date="2018" name="ACS Chem. Biol.">
        <title>Ketoreductase domain dysfunction expands chemodiversity: malyngamide biosynthesis in the cyanobacterium Okeania hirsuta.</title>
        <authorList>
            <person name="Moss N.A."/>
            <person name="Leao T."/>
            <person name="Rankin M."/>
            <person name="McCullough T.M."/>
            <person name="Qu P."/>
            <person name="Korobeynikov A."/>
            <person name="Smith J.L."/>
            <person name="Gerwick L."/>
            <person name="Gerwick W.H."/>
        </authorList>
    </citation>
    <scope>NUCLEOTIDE SEQUENCE [LARGE SCALE GENOMIC DNA]</scope>
    <source>
        <strain evidence="2 3">PAB10Feb10-1</strain>
    </source>
</reference>
<keyword evidence="3" id="KW-1185">Reference proteome</keyword>
<accession>A0A3N6RGC8</accession>
<evidence type="ECO:0000313" key="3">
    <source>
        <dbReference type="Proteomes" id="UP000269154"/>
    </source>
</evidence>
<comment type="caution">
    <text evidence="2">The sequence shown here is derived from an EMBL/GenBank/DDBJ whole genome shotgun (WGS) entry which is preliminary data.</text>
</comment>
<sequence>MNLTKKTIAAFVSPAIPLSALGLPLLVYLPPFYAEEMGLGLSLVGTIFMITRFWDVFTDPVLGILSDKVTTPLGRRRHWIILSVPILMICVYKVFMPEAPITGNYLLFWMLLLYVGWTLLSISHMSWGAELSSDYYERSRIQGWREFALVFGMLAVLILPTILEQTGGVDTGNKVAAMGWFTIVLLPITVAIAVCNVQERPVTPPPQLGLLKSTSLLLKNKLLMRVLLANLMVGLAPGITGSIYIFFVTYAMDLGQWSSLMLLLYFIASFCGIPFWMRLSYSLEKHRTFGVAKIYGCIIIATILLVEPGNLWLYALVNILFGIESGAGAFLLRSIMADVTDHDNLESGTQRTGLYYSLLTMTNKVGSALGVGMVYPILDLIGFVPGGTNTPAAIEALKYIFICVPIPISLIAAIAIWNFPLDSARQQELRRLLAERDSVLSSE</sequence>
<dbReference type="PANTHER" id="PTHR11328">
    <property type="entry name" value="MAJOR FACILITATOR SUPERFAMILY DOMAIN-CONTAINING PROTEIN"/>
    <property type="match status" value="1"/>
</dbReference>
<evidence type="ECO:0000313" key="2">
    <source>
        <dbReference type="EMBL" id="RQH28819.1"/>
    </source>
</evidence>
<keyword evidence="1" id="KW-0812">Transmembrane</keyword>
<dbReference type="GO" id="GO:0005886">
    <property type="term" value="C:plasma membrane"/>
    <property type="evidence" value="ECO:0007669"/>
    <property type="project" value="TreeGrafter"/>
</dbReference>